<evidence type="ECO:0008006" key="4">
    <source>
        <dbReference type="Google" id="ProtNLM"/>
    </source>
</evidence>
<keyword evidence="1" id="KW-0812">Transmembrane</keyword>
<dbReference type="AlphaFoldDB" id="A0A1H5EK70"/>
<organism evidence="2 3">
    <name type="scientific">Bradyrhizobium erythrophlei</name>
    <dbReference type="NCBI Taxonomy" id="1437360"/>
    <lineage>
        <taxon>Bacteria</taxon>
        <taxon>Pseudomonadati</taxon>
        <taxon>Pseudomonadota</taxon>
        <taxon>Alphaproteobacteria</taxon>
        <taxon>Hyphomicrobiales</taxon>
        <taxon>Nitrobacteraceae</taxon>
        <taxon>Bradyrhizobium</taxon>
    </lineage>
</organism>
<proteinExistence type="predicted"/>
<keyword evidence="1" id="KW-1133">Transmembrane helix</keyword>
<accession>A0A1H5EK70</accession>
<sequence>MHIKKRLIVHVQGYDPRGLAQHYRRYRSELKKFAALYGVKTKITRPVADHSNSSISSWTTDTEASDGSWQTHTHYDFLRWEDLIKRNMEWPAWRTVINANAIYCRQLLDGTLLKFLKASWRFFAFYSYAQLVFAIEAVLSLIGAFLVERGLHFVGLPLFVSIPVAIAVFVGLLGALLKLLDGRTYTLYLMSDQIFTWNYAHRRHPEWDERIEQFAGHLVEVTKKSDADELIIVGHSSGSFLGLEILSRALEIDPELGHRGPKAMLLTIGANLPIVGFLPASRAFRERLQKLAVEPSIDWVDCQSVTDVMNFYPFEPVTGHGIHVGKAQRNPRIMDVQFRDIIDPKNWSTFRRHPFRGHAQFFMANEQPNAYDFFMMMCGPVSLGDRAANPTAALTIAVGDAAAREQAWSELELPPVNTAS</sequence>
<dbReference type="Proteomes" id="UP000198992">
    <property type="component" value="Unassembled WGS sequence"/>
</dbReference>
<feature type="transmembrane region" description="Helical" evidence="1">
    <location>
        <begin position="158"/>
        <end position="180"/>
    </location>
</feature>
<evidence type="ECO:0000256" key="1">
    <source>
        <dbReference type="SAM" id="Phobius"/>
    </source>
</evidence>
<dbReference type="InterPro" id="IPR029058">
    <property type="entry name" value="AB_hydrolase_fold"/>
</dbReference>
<name>A0A1H5EK70_9BRAD</name>
<gene>
    <name evidence="2" type="ORF">SAMN05444164_6271</name>
</gene>
<dbReference type="OrthoDB" id="7257484at2"/>
<evidence type="ECO:0000313" key="3">
    <source>
        <dbReference type="Proteomes" id="UP000198992"/>
    </source>
</evidence>
<evidence type="ECO:0000313" key="2">
    <source>
        <dbReference type="EMBL" id="SED91512.1"/>
    </source>
</evidence>
<reference evidence="2 3" key="1">
    <citation type="submission" date="2016-10" db="EMBL/GenBank/DDBJ databases">
        <authorList>
            <person name="de Groot N.N."/>
        </authorList>
    </citation>
    <scope>NUCLEOTIDE SEQUENCE [LARGE SCALE GENOMIC DNA]</scope>
    <source>
        <strain evidence="2 3">MT12</strain>
    </source>
</reference>
<protein>
    <recommendedName>
        <fullName evidence="4">Alpha/beta hydrolase family protein</fullName>
    </recommendedName>
</protein>
<dbReference type="RefSeq" id="WP_092123391.1">
    <property type="nucleotide sequence ID" value="NZ_FNTH01000001.1"/>
</dbReference>
<feature type="transmembrane region" description="Helical" evidence="1">
    <location>
        <begin position="123"/>
        <end position="146"/>
    </location>
</feature>
<keyword evidence="1" id="KW-0472">Membrane</keyword>
<dbReference type="EMBL" id="FNTH01000001">
    <property type="protein sequence ID" value="SED91512.1"/>
    <property type="molecule type" value="Genomic_DNA"/>
</dbReference>
<dbReference type="SUPFAM" id="SSF53474">
    <property type="entry name" value="alpha/beta-Hydrolases"/>
    <property type="match status" value="2"/>
</dbReference>